<proteinExistence type="predicted"/>
<reference evidence="1 2" key="1">
    <citation type="submission" date="2015-01" db="EMBL/GenBank/DDBJ databases">
        <title>Genome Sequencing of Rickettsiales.</title>
        <authorList>
            <person name="Daugherty S.C."/>
            <person name="Su Q."/>
            <person name="Abolude K."/>
            <person name="Beier-Sexton M."/>
            <person name="Carlyon J.A."/>
            <person name="Carter R."/>
            <person name="Day N.P."/>
            <person name="Dumler S.J."/>
            <person name="Dyachenko V."/>
            <person name="Godinez A."/>
            <person name="Kurtti T.J."/>
            <person name="Lichay M."/>
            <person name="Mullins K.E."/>
            <person name="Ott S."/>
            <person name="Pappas-Brown V."/>
            <person name="Paris D.H."/>
            <person name="Patel P."/>
            <person name="Richards A.L."/>
            <person name="Sadzewicz L."/>
            <person name="Sears K."/>
            <person name="Seidman D."/>
            <person name="Sengamalay N."/>
            <person name="Stenos J."/>
            <person name="Tallon L.J."/>
            <person name="Vincent G."/>
            <person name="Fraser C.M."/>
            <person name="Munderloh U."/>
            <person name="Dunning-Hotopp J.C."/>
        </authorList>
    </citation>
    <scope>NUCLEOTIDE SEQUENCE [LARGE SCALE GENOMIC DNA]</scope>
    <source>
        <strain evidence="1 2">TA716</strain>
    </source>
</reference>
<dbReference type="RefSeq" id="WP_045916846.1">
    <property type="nucleotide sequence ID" value="NZ_LAOA01000016.1"/>
</dbReference>
<name>A0A0F3P8Q6_ORITS</name>
<evidence type="ECO:0000313" key="1">
    <source>
        <dbReference type="EMBL" id="KJV76715.1"/>
    </source>
</evidence>
<dbReference type="EMBL" id="LAOA01000016">
    <property type="protein sequence ID" value="KJV76715.1"/>
    <property type="molecule type" value="Genomic_DNA"/>
</dbReference>
<dbReference type="Gene3D" id="3.30.2000.30">
    <property type="match status" value="1"/>
</dbReference>
<accession>A0A0F3P8Q6</accession>
<dbReference type="Proteomes" id="UP000033671">
    <property type="component" value="Unassembled WGS sequence"/>
</dbReference>
<dbReference type="InterPro" id="IPR053745">
    <property type="entry name" value="Viral_Tail_Comp_sf"/>
</dbReference>
<sequence length="141" mass="16437">MHLLVLQQFQTDIYNLLNADSILRKEVNNIYLGFHKNSPTPFIAVEFLTANNLTSLGLITYELSFNIALFTNDLATNRIIALGEQILNVITAFHLQKQQNRYSVINLRFQSGSWHTDKLFITDKFNINYKSILQYCERYND</sequence>
<protein>
    <submittedName>
        <fullName evidence="1">Uncharacterized protein</fullName>
    </submittedName>
</protein>
<evidence type="ECO:0000313" key="2">
    <source>
        <dbReference type="Proteomes" id="UP000033671"/>
    </source>
</evidence>
<comment type="caution">
    <text evidence="1">The sequence shown here is derived from an EMBL/GenBank/DDBJ whole genome shotgun (WGS) entry which is preliminary data.</text>
</comment>
<gene>
    <name evidence="1" type="ORF">OTSTA716_0645</name>
</gene>
<dbReference type="PATRIC" id="fig|1359175.3.peg.849"/>
<organism evidence="1 2">
    <name type="scientific">Orientia tsutsugamushi str. TA716</name>
    <dbReference type="NCBI Taxonomy" id="1359175"/>
    <lineage>
        <taxon>Bacteria</taxon>
        <taxon>Pseudomonadati</taxon>
        <taxon>Pseudomonadota</taxon>
        <taxon>Alphaproteobacteria</taxon>
        <taxon>Rickettsiales</taxon>
        <taxon>Rickettsiaceae</taxon>
        <taxon>Rickettsieae</taxon>
        <taxon>Orientia</taxon>
    </lineage>
</organism>
<dbReference type="AlphaFoldDB" id="A0A0F3P8Q6"/>